<dbReference type="Proteomes" id="UP000076096">
    <property type="component" value="Chromosome"/>
</dbReference>
<organism evidence="3 4">
    <name type="scientific">Streptomyces qaidamensis</name>
    <dbReference type="NCBI Taxonomy" id="1783515"/>
    <lineage>
        <taxon>Bacteria</taxon>
        <taxon>Bacillati</taxon>
        <taxon>Actinomycetota</taxon>
        <taxon>Actinomycetes</taxon>
        <taxon>Kitasatosporales</taxon>
        <taxon>Streptomycetaceae</taxon>
        <taxon>Streptomyces</taxon>
        <taxon>Streptomyces aurantiacus group</taxon>
    </lineage>
</organism>
<reference evidence="4" key="1">
    <citation type="submission" date="2016-04" db="EMBL/GenBank/DDBJ databases">
        <authorList>
            <person name="Zhang B."/>
        </authorList>
    </citation>
    <scope>NUCLEOTIDE SEQUENCE [LARGE SCALE GENOMIC DNA]</scope>
    <source>
        <strain evidence="4">S10</strain>
    </source>
</reference>
<dbReference type="AlphaFoldDB" id="A0A143CC49"/>
<keyword evidence="2" id="KW-0812">Transmembrane</keyword>
<accession>A0A143CC49</accession>
<name>A0A143CC49_9ACTN</name>
<dbReference type="KEGG" id="stsi:A4E84_39470"/>
<feature type="region of interest" description="Disordered" evidence="1">
    <location>
        <begin position="70"/>
        <end position="89"/>
    </location>
</feature>
<sequence length="169" mass="16327">MGLLTGGTRWLLAGVAAMVAFIVPTVLCGMWLLSALVPDEAARWGVASALGAAVAAVSVLWGQGFAARPGRGSGTAGGPARSVQAPGTRAVAVGATVRGTISTGDGGVPCASPPAGRPAQGTVTAYPEPAAGAAPLGSVTASGERSVAVGDAVAGDISTGDHPSEEDRR</sequence>
<keyword evidence="2" id="KW-1133">Transmembrane helix</keyword>
<feature type="transmembrane region" description="Helical" evidence="2">
    <location>
        <begin position="12"/>
        <end position="35"/>
    </location>
</feature>
<keyword evidence="2" id="KW-0472">Membrane</keyword>
<evidence type="ECO:0000256" key="2">
    <source>
        <dbReference type="SAM" id="Phobius"/>
    </source>
</evidence>
<proteinExistence type="predicted"/>
<gene>
    <name evidence="3" type="ORF">A4E84_39470</name>
</gene>
<evidence type="ECO:0000313" key="4">
    <source>
        <dbReference type="Proteomes" id="UP000076096"/>
    </source>
</evidence>
<feature type="transmembrane region" description="Helical" evidence="2">
    <location>
        <begin position="41"/>
        <end position="61"/>
    </location>
</feature>
<evidence type="ECO:0000313" key="3">
    <source>
        <dbReference type="EMBL" id="AMW15011.1"/>
    </source>
</evidence>
<keyword evidence="4" id="KW-1185">Reference proteome</keyword>
<evidence type="ECO:0000256" key="1">
    <source>
        <dbReference type="SAM" id="MobiDB-lite"/>
    </source>
</evidence>
<dbReference type="STRING" id="1783515.A4E84_39470"/>
<feature type="region of interest" description="Disordered" evidence="1">
    <location>
        <begin position="104"/>
        <end position="169"/>
    </location>
</feature>
<protein>
    <submittedName>
        <fullName evidence="3">Uncharacterized protein</fullName>
    </submittedName>
</protein>
<dbReference type="EMBL" id="CP015098">
    <property type="protein sequence ID" value="AMW15011.1"/>
    <property type="molecule type" value="Genomic_DNA"/>
</dbReference>